<dbReference type="InterPro" id="IPR021109">
    <property type="entry name" value="Peptidase_aspartic_dom_sf"/>
</dbReference>
<feature type="region of interest" description="Disordered" evidence="1">
    <location>
        <begin position="137"/>
        <end position="159"/>
    </location>
</feature>
<accession>A0A3R7PF01</accession>
<evidence type="ECO:0000256" key="1">
    <source>
        <dbReference type="SAM" id="MobiDB-lite"/>
    </source>
</evidence>
<dbReference type="Gene3D" id="2.40.70.10">
    <property type="entry name" value="Acid Proteases"/>
    <property type="match status" value="1"/>
</dbReference>
<organism evidence="2 3">
    <name type="scientific">Penaeus vannamei</name>
    <name type="common">Whiteleg shrimp</name>
    <name type="synonym">Litopenaeus vannamei</name>
    <dbReference type="NCBI Taxonomy" id="6689"/>
    <lineage>
        <taxon>Eukaryota</taxon>
        <taxon>Metazoa</taxon>
        <taxon>Ecdysozoa</taxon>
        <taxon>Arthropoda</taxon>
        <taxon>Crustacea</taxon>
        <taxon>Multicrustacea</taxon>
        <taxon>Malacostraca</taxon>
        <taxon>Eumalacostraca</taxon>
        <taxon>Eucarida</taxon>
        <taxon>Decapoda</taxon>
        <taxon>Dendrobranchiata</taxon>
        <taxon>Penaeoidea</taxon>
        <taxon>Penaeidae</taxon>
        <taxon>Penaeus</taxon>
    </lineage>
</organism>
<reference evidence="2 3" key="2">
    <citation type="submission" date="2019-01" db="EMBL/GenBank/DDBJ databases">
        <title>The decoding of complex shrimp genome reveals the adaptation for benthos swimmer, frequently molting mechanism and breeding impact on genome.</title>
        <authorList>
            <person name="Sun Y."/>
            <person name="Gao Y."/>
            <person name="Yu Y."/>
        </authorList>
    </citation>
    <scope>NUCLEOTIDE SEQUENCE [LARGE SCALE GENOMIC DNA]</scope>
    <source>
        <tissue evidence="2">Muscle</tissue>
    </source>
</reference>
<name>A0A3R7PF01_PENVA</name>
<feature type="region of interest" description="Disordered" evidence="1">
    <location>
        <begin position="286"/>
        <end position="308"/>
    </location>
</feature>
<dbReference type="EMBL" id="QCYY01003348">
    <property type="protein sequence ID" value="ROT63986.1"/>
    <property type="molecule type" value="Genomic_DNA"/>
</dbReference>
<evidence type="ECO:0000313" key="3">
    <source>
        <dbReference type="Proteomes" id="UP000283509"/>
    </source>
</evidence>
<feature type="compositionally biased region" description="Basic and acidic residues" evidence="1">
    <location>
        <begin position="290"/>
        <end position="308"/>
    </location>
</feature>
<dbReference type="OrthoDB" id="10661515at2759"/>
<protein>
    <submittedName>
        <fullName evidence="2">Uncharacterized protein</fullName>
    </submittedName>
</protein>
<keyword evidence="3" id="KW-1185">Reference proteome</keyword>
<reference evidence="2 3" key="1">
    <citation type="submission" date="2018-04" db="EMBL/GenBank/DDBJ databases">
        <authorList>
            <person name="Zhang X."/>
            <person name="Yuan J."/>
            <person name="Li F."/>
            <person name="Xiang J."/>
        </authorList>
    </citation>
    <scope>NUCLEOTIDE SEQUENCE [LARGE SCALE GENOMIC DNA]</scope>
    <source>
        <tissue evidence="2">Muscle</tissue>
    </source>
</reference>
<evidence type="ECO:0000313" key="2">
    <source>
        <dbReference type="EMBL" id="ROT63986.1"/>
    </source>
</evidence>
<dbReference type="Proteomes" id="UP000283509">
    <property type="component" value="Unassembled WGS sequence"/>
</dbReference>
<dbReference type="AlphaFoldDB" id="A0A3R7PF01"/>
<proteinExistence type="predicted"/>
<comment type="caution">
    <text evidence="2">The sequence shown here is derived from an EMBL/GenBank/DDBJ whole genome shotgun (WGS) entry which is preliminary data.</text>
</comment>
<gene>
    <name evidence="2" type="ORF">C7M84_018120</name>
</gene>
<sequence>MLYLKQFCCVVDLEANKLIFRKRIETDGAKHLTCWAQINGHDVEVFLDTGFTSTMDGTLEDATQLGLTLEDVSDQNLFYEGIRERCLLQYVACDVPLVLFGQEHRGNFFVCPFQERQPLVVGIRYLKGSAFILTKTRRGSSRAERERPKPQGRLGSSPKAALVTQVKAEGGCGDQVKARKVAALVTQVKAEGGSGDPGQGPKAAVVTQVLVTRSKPEGGLVTQVKAEGGTGDPGQARRRHWSGPKAALVTQVKAEGGTGDPGAEGGTGDPGSTQAALVSQVKARMSQFEAPREQAAKEETPRKRDMDQEEGIKDMWAWYDIFYEDDDLSPHVNLTLCGQSVTFILDTGSPCNCITRELARSLNLESQFMSSGAEYVMGVLDIDGR</sequence>